<keyword evidence="2" id="KW-1185">Reference proteome</keyword>
<dbReference type="EMBL" id="CM056794">
    <property type="protein sequence ID" value="KAJ8716949.1"/>
    <property type="molecule type" value="Genomic_DNA"/>
</dbReference>
<reference evidence="1" key="1">
    <citation type="submission" date="2023-03" db="EMBL/GenBank/DDBJ databases">
        <title>Chromosome-level genomes of two armyworms, Mythimna separata and Mythimna loreyi, provide insights into the biosynthesis and reception of sex pheromones.</title>
        <authorList>
            <person name="Zhao H."/>
        </authorList>
    </citation>
    <scope>NUCLEOTIDE SEQUENCE</scope>
    <source>
        <strain evidence="1">BeijingLab</strain>
    </source>
</reference>
<evidence type="ECO:0000313" key="1">
    <source>
        <dbReference type="EMBL" id="KAJ8716949.1"/>
    </source>
</evidence>
<sequence length="198" mass="22253">MSKKTVLITGFGDFETINDNLSWQGVDSMDRDHIEGTYDISFYKTKIDVAYKAVENCVPKLWAEHQPDLIIHVGVKKDLTGFELETQAKKGCYETEDIENFCPPNKMHFADGPDTIITDLDLEHLRDQFNATEPTIAGLTAAVSSDAGLYLCEYIYYTSLACRGCSKTLFVHVPDKGFTKEDIAKGLERILDICLKLL</sequence>
<proteinExistence type="predicted"/>
<evidence type="ECO:0000313" key="2">
    <source>
        <dbReference type="Proteomes" id="UP001231649"/>
    </source>
</evidence>
<dbReference type="Proteomes" id="UP001231649">
    <property type="component" value="Chromosome 18"/>
</dbReference>
<accession>A0ACC2QI92</accession>
<organism evidence="1 2">
    <name type="scientific">Mythimna loreyi</name>
    <dbReference type="NCBI Taxonomy" id="667449"/>
    <lineage>
        <taxon>Eukaryota</taxon>
        <taxon>Metazoa</taxon>
        <taxon>Ecdysozoa</taxon>
        <taxon>Arthropoda</taxon>
        <taxon>Hexapoda</taxon>
        <taxon>Insecta</taxon>
        <taxon>Pterygota</taxon>
        <taxon>Neoptera</taxon>
        <taxon>Endopterygota</taxon>
        <taxon>Lepidoptera</taxon>
        <taxon>Glossata</taxon>
        <taxon>Ditrysia</taxon>
        <taxon>Noctuoidea</taxon>
        <taxon>Noctuidae</taxon>
        <taxon>Noctuinae</taxon>
        <taxon>Hadenini</taxon>
        <taxon>Mythimna</taxon>
    </lineage>
</organism>
<gene>
    <name evidence="1" type="ORF">PYW08_005348</name>
</gene>
<name>A0ACC2QI92_9NEOP</name>
<comment type="caution">
    <text evidence="1">The sequence shown here is derived from an EMBL/GenBank/DDBJ whole genome shotgun (WGS) entry which is preliminary data.</text>
</comment>
<protein>
    <submittedName>
        <fullName evidence="1">Uncharacterized protein</fullName>
    </submittedName>
</protein>